<dbReference type="RefSeq" id="WP_319615256.1">
    <property type="nucleotide sequence ID" value="NZ_JAWXYB010000018.1"/>
</dbReference>
<dbReference type="InterPro" id="IPR011033">
    <property type="entry name" value="PRC_barrel-like_sf"/>
</dbReference>
<comment type="caution">
    <text evidence="3">The sequence shown here is derived from an EMBL/GenBank/DDBJ whole genome shotgun (WGS) entry which is preliminary data.</text>
</comment>
<sequence>MNNKVRTGVALACLIAMPAARAQSVPYDASPSALLPPPPPVVRPPKPVPPKLEHIEKVHAEGLLGQPVTNAGGKIIGHVVDVLIDQTGMPKAAVVEFAGFLGLGDRKIAIAWDALHFAVAKGQIVITVTLDADKLKALPEYKPDDKSVPVAVAKPAKPDTKAAP</sequence>
<dbReference type="Proteomes" id="UP001279553">
    <property type="component" value="Unassembled WGS sequence"/>
</dbReference>
<proteinExistence type="predicted"/>
<dbReference type="Gene3D" id="2.30.30.240">
    <property type="entry name" value="PRC-barrel domain"/>
    <property type="match status" value="1"/>
</dbReference>
<name>A0AAW9DV52_ACIAO</name>
<evidence type="ECO:0000259" key="2">
    <source>
        <dbReference type="Pfam" id="PF05239"/>
    </source>
</evidence>
<protein>
    <submittedName>
        <fullName evidence="3">PRC-barrel domain-containing protein</fullName>
    </submittedName>
</protein>
<organism evidence="3 4">
    <name type="scientific">Acidiphilium acidophilum</name>
    <name type="common">Thiobacillus acidophilus</name>
    <dbReference type="NCBI Taxonomy" id="76588"/>
    <lineage>
        <taxon>Bacteria</taxon>
        <taxon>Pseudomonadati</taxon>
        <taxon>Pseudomonadota</taxon>
        <taxon>Alphaproteobacteria</taxon>
        <taxon>Acetobacterales</taxon>
        <taxon>Acidocellaceae</taxon>
        <taxon>Acidiphilium</taxon>
    </lineage>
</organism>
<keyword evidence="1" id="KW-0732">Signal</keyword>
<feature type="chain" id="PRO_5043757157" evidence="1">
    <location>
        <begin position="23"/>
        <end position="164"/>
    </location>
</feature>
<evidence type="ECO:0000313" key="3">
    <source>
        <dbReference type="EMBL" id="MDX5932404.1"/>
    </source>
</evidence>
<keyword evidence="4" id="KW-1185">Reference proteome</keyword>
<evidence type="ECO:0000313" key="4">
    <source>
        <dbReference type="Proteomes" id="UP001279553"/>
    </source>
</evidence>
<dbReference type="AlphaFoldDB" id="A0AAW9DV52"/>
<dbReference type="SUPFAM" id="SSF50346">
    <property type="entry name" value="PRC-barrel domain"/>
    <property type="match status" value="1"/>
</dbReference>
<gene>
    <name evidence="3" type="ORF">SIL87_16735</name>
</gene>
<dbReference type="InterPro" id="IPR027275">
    <property type="entry name" value="PRC-brl_dom"/>
</dbReference>
<reference evidence="3 4" key="1">
    <citation type="submission" date="2023-11" db="EMBL/GenBank/DDBJ databases">
        <title>MicrobeMod: A computational toolkit for identifying prokaryotic methylation and restriction-modification with nanopore sequencing.</title>
        <authorList>
            <person name="Crits-Christoph A."/>
            <person name="Kang S.C."/>
            <person name="Lee H."/>
            <person name="Ostrov N."/>
        </authorList>
    </citation>
    <scope>NUCLEOTIDE SEQUENCE [LARGE SCALE GENOMIC DNA]</scope>
    <source>
        <strain evidence="3 4">DSMZ 700</strain>
    </source>
</reference>
<dbReference type="PANTHER" id="PTHR36505:SF1">
    <property type="entry name" value="BLR1072 PROTEIN"/>
    <property type="match status" value="1"/>
</dbReference>
<feature type="domain" description="PRC-barrel" evidence="2">
    <location>
        <begin position="63"/>
        <end position="129"/>
    </location>
</feature>
<accession>A0AAW9DV52</accession>
<feature type="signal peptide" evidence="1">
    <location>
        <begin position="1"/>
        <end position="22"/>
    </location>
</feature>
<dbReference type="Pfam" id="PF05239">
    <property type="entry name" value="PRC"/>
    <property type="match status" value="1"/>
</dbReference>
<evidence type="ECO:0000256" key="1">
    <source>
        <dbReference type="SAM" id="SignalP"/>
    </source>
</evidence>
<dbReference type="PANTHER" id="PTHR36505">
    <property type="entry name" value="BLR1072 PROTEIN"/>
    <property type="match status" value="1"/>
</dbReference>
<dbReference type="EMBL" id="JAWXYB010000018">
    <property type="protein sequence ID" value="MDX5932404.1"/>
    <property type="molecule type" value="Genomic_DNA"/>
</dbReference>